<evidence type="ECO:0000256" key="1">
    <source>
        <dbReference type="SAM" id="Phobius"/>
    </source>
</evidence>
<feature type="transmembrane region" description="Helical" evidence="1">
    <location>
        <begin position="558"/>
        <end position="580"/>
    </location>
</feature>
<dbReference type="SMART" id="SM00327">
    <property type="entry name" value="VWA"/>
    <property type="match status" value="1"/>
</dbReference>
<protein>
    <submittedName>
        <fullName evidence="3">VWA domain-containing protein</fullName>
    </submittedName>
</protein>
<dbReference type="Proteomes" id="UP000321595">
    <property type="component" value="Chromosome"/>
</dbReference>
<accession>A0A5B8XPF1</accession>
<organism evidence="3 4">
    <name type="scientific">Microvenator marinus</name>
    <dbReference type="NCBI Taxonomy" id="2600177"/>
    <lineage>
        <taxon>Bacteria</taxon>
        <taxon>Deltaproteobacteria</taxon>
        <taxon>Bradymonadales</taxon>
        <taxon>Microvenatoraceae</taxon>
        <taxon>Microvenator</taxon>
    </lineage>
</organism>
<dbReference type="PROSITE" id="PS50234">
    <property type="entry name" value="VWFA"/>
    <property type="match status" value="1"/>
</dbReference>
<dbReference type="Gene3D" id="3.40.50.410">
    <property type="entry name" value="von Willebrand factor, type A domain"/>
    <property type="match status" value="1"/>
</dbReference>
<dbReference type="KEGG" id="bbae:FRD01_09210"/>
<proteinExistence type="predicted"/>
<keyword evidence="4" id="KW-1185">Reference proteome</keyword>
<dbReference type="CDD" id="cd00198">
    <property type="entry name" value="vWFA"/>
    <property type="match status" value="1"/>
</dbReference>
<sequence>MRGVHLRNLGVIGFISALLLCLWGNAAFAQEKGLALEVVLDSSGSMVDNDPKRLSIFAGMIFLDVLSDHTTVGIETMRRGRYTLSDYQAAGAARSKARKALSELRFDGGTDCAGPLGLAAKKLTTDPNTKALLFLSDGMCPIRPEQVEALDKAVSDLKAAGIQVFSVGLFDDAATANEDPERDLKLLASATNGEYFRAKEAADLPGVFATILARLVGSEATPLTVSESKIKADVDSYVLDASLILTSDKPIRVTRAVGPDAKSLALPLGRAPFETKEDQYYLSTQSVGSAHYTVIRLQNPTAGEWEFLVDSAGQVNGLLIQNYGLNPRLYAASTGAETLEVKDTGVPKFGAQEIEVGMVLLDPDGAQIQDQEFLKRVVATLEATGPDGKSMALSPQLGADGRLKAMNAFPAEGVWTLNGRARMKSGLNKGAESRSFEITRVELKVANADAIDFGEVKAGELSGEHEIDLEGSTILSSSDLEILTGESGLSLEPSRAQIAPGNLKFKIRLKTSEAHEGGEVQSTLSIGLLGAESGPAKVEIPYSVRIVPLTFWERWGDLIIQILAATLAILFLIFLIHGFLSPHDFPPDARINWGNSLDRLDKNRSVIREIAGARRGFRRNAQLRIGGPKSFLASGAEAAVIEAVGENQMVIRASEGAELKKVNKFDPKKETVVEGGTTGLHAGEIYKVGELFFRVQ</sequence>
<dbReference type="Pfam" id="PF00092">
    <property type="entry name" value="VWA"/>
    <property type="match status" value="1"/>
</dbReference>
<feature type="domain" description="VWFA" evidence="2">
    <location>
        <begin position="35"/>
        <end position="211"/>
    </location>
</feature>
<dbReference type="InterPro" id="IPR002035">
    <property type="entry name" value="VWF_A"/>
</dbReference>
<dbReference type="InterPro" id="IPR036465">
    <property type="entry name" value="vWFA_dom_sf"/>
</dbReference>
<dbReference type="AlphaFoldDB" id="A0A5B8XPF1"/>
<dbReference type="SUPFAM" id="SSF53300">
    <property type="entry name" value="vWA-like"/>
    <property type="match status" value="1"/>
</dbReference>
<gene>
    <name evidence="3" type="ORF">FRD01_09210</name>
</gene>
<evidence type="ECO:0000313" key="4">
    <source>
        <dbReference type="Proteomes" id="UP000321595"/>
    </source>
</evidence>
<dbReference type="RefSeq" id="WP_146959099.1">
    <property type="nucleotide sequence ID" value="NZ_CP042467.1"/>
</dbReference>
<name>A0A5B8XPF1_9DELT</name>
<evidence type="ECO:0000313" key="3">
    <source>
        <dbReference type="EMBL" id="QED27414.1"/>
    </source>
</evidence>
<keyword evidence="1" id="KW-0472">Membrane</keyword>
<dbReference type="EMBL" id="CP042467">
    <property type="protein sequence ID" value="QED27414.1"/>
    <property type="molecule type" value="Genomic_DNA"/>
</dbReference>
<keyword evidence="1" id="KW-1133">Transmembrane helix</keyword>
<keyword evidence="1" id="KW-0812">Transmembrane</keyword>
<dbReference type="OrthoDB" id="5479248at2"/>
<reference evidence="3 4" key="1">
    <citation type="submission" date="2019-08" db="EMBL/GenBank/DDBJ databases">
        <authorList>
            <person name="Liang Q."/>
        </authorList>
    </citation>
    <scope>NUCLEOTIDE SEQUENCE [LARGE SCALE GENOMIC DNA]</scope>
    <source>
        <strain evidence="3 4">V1718</strain>
    </source>
</reference>
<evidence type="ECO:0000259" key="2">
    <source>
        <dbReference type="PROSITE" id="PS50234"/>
    </source>
</evidence>